<comment type="similarity">
    <text evidence="1 2">Belongs to the peptidase A24 family.</text>
</comment>
<dbReference type="InterPro" id="IPR014032">
    <property type="entry name" value="Peptidase_A24A_bac"/>
</dbReference>
<keyword evidence="4" id="KW-0472">Membrane</keyword>
<dbReference type="PRINTS" id="PR00864">
    <property type="entry name" value="PREPILNPTASE"/>
</dbReference>
<feature type="domain" description="Prepilin type IV endopeptidase peptidase" evidence="5">
    <location>
        <begin position="73"/>
        <end position="177"/>
    </location>
</feature>
<keyword evidence="7" id="KW-1185">Reference proteome</keyword>
<protein>
    <submittedName>
        <fullName evidence="6">Type IV leader peptidase family protein</fullName>
    </submittedName>
</protein>
<evidence type="ECO:0000259" key="5">
    <source>
        <dbReference type="Pfam" id="PF01478"/>
    </source>
</evidence>
<gene>
    <name evidence="6" type="ORF">SAMN05444921_102203</name>
</gene>
<feature type="transmembrane region" description="Helical" evidence="4">
    <location>
        <begin position="152"/>
        <end position="178"/>
    </location>
</feature>
<dbReference type="PANTHER" id="PTHR30487">
    <property type="entry name" value="TYPE 4 PREPILIN-LIKE PROTEINS LEADER PEPTIDE-PROCESSING ENZYME"/>
    <property type="match status" value="1"/>
</dbReference>
<dbReference type="Gene3D" id="1.20.120.1220">
    <property type="match status" value="1"/>
</dbReference>
<dbReference type="GO" id="GO:0005886">
    <property type="term" value="C:plasma membrane"/>
    <property type="evidence" value="ECO:0007669"/>
    <property type="project" value="TreeGrafter"/>
</dbReference>
<evidence type="ECO:0000256" key="3">
    <source>
        <dbReference type="SAM" id="MobiDB-lite"/>
    </source>
</evidence>
<organism evidence="6 7">
    <name type="scientific">Streptomyces wuyuanensis</name>
    <dbReference type="NCBI Taxonomy" id="1196353"/>
    <lineage>
        <taxon>Bacteria</taxon>
        <taxon>Bacillati</taxon>
        <taxon>Actinomycetota</taxon>
        <taxon>Actinomycetes</taxon>
        <taxon>Kitasatosporales</taxon>
        <taxon>Streptomycetaceae</taxon>
        <taxon>Streptomyces</taxon>
    </lineage>
</organism>
<name>A0A1G9P073_9ACTN</name>
<dbReference type="GO" id="GO:0004190">
    <property type="term" value="F:aspartic-type endopeptidase activity"/>
    <property type="evidence" value="ECO:0007669"/>
    <property type="project" value="InterPro"/>
</dbReference>
<proteinExistence type="inferred from homology"/>
<feature type="transmembrane region" description="Helical" evidence="4">
    <location>
        <begin position="95"/>
        <end position="113"/>
    </location>
</feature>
<feature type="transmembrane region" description="Helical" evidence="4">
    <location>
        <begin position="119"/>
        <end position="140"/>
    </location>
</feature>
<dbReference type="InterPro" id="IPR050882">
    <property type="entry name" value="Prepilin_peptidase/N-MTase"/>
</dbReference>
<evidence type="ECO:0000256" key="4">
    <source>
        <dbReference type="SAM" id="Phobius"/>
    </source>
</evidence>
<dbReference type="InterPro" id="IPR000045">
    <property type="entry name" value="Prepilin_IV_endopep_pep"/>
</dbReference>
<keyword evidence="4" id="KW-0812">Transmembrane</keyword>
<dbReference type="PANTHER" id="PTHR30487:SF0">
    <property type="entry name" value="PREPILIN LEADER PEPTIDASE_N-METHYLTRANSFERASE-RELATED"/>
    <property type="match status" value="1"/>
</dbReference>
<sequence length="239" mass="24333">MRAAAGTAQDAQGAGAPQDAQDTHDFRDPQGTVRERKPVPYRPSLLVPVVTALVCAALAAATGARPEAAVRVLLAPVAVVLALIDWNVHRLPDHLTVPLAGAASVLLGGAALLPESAGSWPSALLGGLALGAAYIVLFLINPNGIGFGDVKLALPLGVALGWYGRGALFVGALTGFLLGRRTGSGSSCCARPGASRRSRSDRSRSRGADRAAGGPCDVAVLCPVACTHAEGPRTGWRRA</sequence>
<feature type="compositionally biased region" description="Basic and acidic residues" evidence="3">
    <location>
        <begin position="198"/>
        <end position="209"/>
    </location>
</feature>
<keyword evidence="4" id="KW-1133">Transmembrane helix</keyword>
<dbReference type="STRING" id="1196353.SAMN05444921_102203"/>
<dbReference type="GO" id="GO:0006465">
    <property type="term" value="P:signal peptide processing"/>
    <property type="evidence" value="ECO:0007669"/>
    <property type="project" value="TreeGrafter"/>
</dbReference>
<feature type="region of interest" description="Disordered" evidence="3">
    <location>
        <begin position="1"/>
        <end position="37"/>
    </location>
</feature>
<dbReference type="Proteomes" id="UP000199063">
    <property type="component" value="Unassembled WGS sequence"/>
</dbReference>
<feature type="compositionally biased region" description="Low complexity" evidence="3">
    <location>
        <begin position="1"/>
        <end position="20"/>
    </location>
</feature>
<evidence type="ECO:0000256" key="1">
    <source>
        <dbReference type="ARBA" id="ARBA00005801"/>
    </source>
</evidence>
<reference evidence="7" key="1">
    <citation type="submission" date="2016-10" db="EMBL/GenBank/DDBJ databases">
        <authorList>
            <person name="Varghese N."/>
            <person name="Submissions S."/>
        </authorList>
    </citation>
    <scope>NUCLEOTIDE SEQUENCE [LARGE SCALE GENOMIC DNA]</scope>
    <source>
        <strain evidence="7">CGMCC 4.7042</strain>
    </source>
</reference>
<dbReference type="EMBL" id="FNHI01000002">
    <property type="protein sequence ID" value="SDL92001.1"/>
    <property type="molecule type" value="Genomic_DNA"/>
</dbReference>
<accession>A0A1G9P073</accession>
<dbReference type="Pfam" id="PF01478">
    <property type="entry name" value="Peptidase_A24"/>
    <property type="match status" value="1"/>
</dbReference>
<feature type="transmembrane region" description="Helical" evidence="4">
    <location>
        <begin position="44"/>
        <end position="62"/>
    </location>
</feature>
<feature type="region of interest" description="Disordered" evidence="3">
    <location>
        <begin position="182"/>
        <end position="213"/>
    </location>
</feature>
<evidence type="ECO:0000313" key="7">
    <source>
        <dbReference type="Proteomes" id="UP000199063"/>
    </source>
</evidence>
<dbReference type="AlphaFoldDB" id="A0A1G9P073"/>
<evidence type="ECO:0000313" key="6">
    <source>
        <dbReference type="EMBL" id="SDL92001.1"/>
    </source>
</evidence>
<feature type="compositionally biased region" description="Basic and acidic residues" evidence="3">
    <location>
        <begin position="21"/>
        <end position="37"/>
    </location>
</feature>
<evidence type="ECO:0000256" key="2">
    <source>
        <dbReference type="RuleBase" id="RU003793"/>
    </source>
</evidence>
<feature type="transmembrane region" description="Helical" evidence="4">
    <location>
        <begin position="68"/>
        <end position="88"/>
    </location>
</feature>